<dbReference type="Proteomes" id="UP001642485">
    <property type="component" value="Chromosome"/>
</dbReference>
<sequence length="114" mass="13254">MCFIKASKLQNIFQKLVAQNTQTDNLEFIIPNEIKNLNFEEYLNIIQTINDVPNAKGHIFDIIRQNHCADYPDIIGKINEFVAAILNKFNTFFNDNVSRLVTLLDNYDYVNLVK</sequence>
<name>A0ABM9NDU5_RICHE</name>
<reference evidence="1 2" key="1">
    <citation type="submission" date="2024-02" db="EMBL/GenBank/DDBJ databases">
        <authorList>
            <person name="Nijsse B."/>
            <person name="Sprong H."/>
        </authorList>
    </citation>
    <scope>NUCLEOTIDE SEQUENCE [LARGE SCALE GENOMIC DNA]</scope>
    <source>
        <strain evidence="1">OB144</strain>
    </source>
</reference>
<dbReference type="EMBL" id="OZ018776">
    <property type="protein sequence ID" value="CAK9121539.1"/>
    <property type="molecule type" value="Genomic_DNA"/>
</dbReference>
<evidence type="ECO:0000313" key="2">
    <source>
        <dbReference type="Proteomes" id="UP001642485"/>
    </source>
</evidence>
<accession>A0ABM9NDU5</accession>
<protein>
    <submittedName>
        <fullName evidence="1">Uncharacterized protein</fullName>
    </submittedName>
</protein>
<organism evidence="1 2">
    <name type="scientific">Rickettsia helvetica</name>
    <dbReference type="NCBI Taxonomy" id="35789"/>
    <lineage>
        <taxon>Bacteria</taxon>
        <taxon>Pseudomonadati</taxon>
        <taxon>Pseudomonadota</taxon>
        <taxon>Alphaproteobacteria</taxon>
        <taxon>Rickettsiales</taxon>
        <taxon>Rickettsiaceae</taxon>
        <taxon>Rickettsieae</taxon>
        <taxon>Rickettsia</taxon>
        <taxon>spotted fever group</taxon>
    </lineage>
</organism>
<dbReference type="RefSeq" id="WP_029374787.1">
    <property type="nucleotide sequence ID" value="NZ_OY974080.1"/>
</dbReference>
<keyword evidence="2" id="KW-1185">Reference proteome</keyword>
<gene>
    <name evidence="1" type="ORF">OB144RH_07115</name>
</gene>
<evidence type="ECO:0000313" key="1">
    <source>
        <dbReference type="EMBL" id="CAK9121539.1"/>
    </source>
</evidence>
<proteinExistence type="predicted"/>